<reference evidence="3 4" key="1">
    <citation type="submission" date="2020-08" db="EMBL/GenBank/DDBJ databases">
        <title>Sequencing the genomes of 1000 actinobacteria strains.</title>
        <authorList>
            <person name="Klenk H.-P."/>
        </authorList>
    </citation>
    <scope>NUCLEOTIDE SEQUENCE [LARGE SCALE GENOMIC DNA]</scope>
    <source>
        <strain evidence="3 4">DSM 45886</strain>
    </source>
</reference>
<keyword evidence="4" id="KW-1185">Reference proteome</keyword>
<evidence type="ECO:0000259" key="2">
    <source>
        <dbReference type="Pfam" id="PF22552"/>
    </source>
</evidence>
<feature type="compositionally biased region" description="Basic and acidic residues" evidence="1">
    <location>
        <begin position="234"/>
        <end position="259"/>
    </location>
</feature>
<dbReference type="InterPro" id="IPR054344">
    <property type="entry name" value="TY-Chap_N"/>
</dbReference>
<feature type="region of interest" description="Disordered" evidence="1">
    <location>
        <begin position="233"/>
        <end position="259"/>
    </location>
</feature>
<sequence length="380" mass="41758">MTVETTWGELTVRLTGLLGRLSDGAVLQLHEVARPVDGYFAQLWQRTDRLVVEVSAAAPGVGAARLPAEREDALRKSGWSVPDVAHPGHWWRELAWPAPAAGHAELAAHLVRLARDVFGLASPKELAYQAWSSDDGRRFAFDLGLDQIEIRYYARVAPDDTPDRPSGLLRRVRIGAVDHDEALGRDGQWRATETVELAELGELDDELVPIEAAVADRVTAWWRGLVERQSGTVAERRSGTVAERKPGTADGPVGHDRPGPRLAAAVDAERDEQGQPIVRTPRLAEPDRTAVATYLRTAPLVAVAYGFDPDPFDPARPEIVPLHFRTDGEWVWSESLAYFAQRYGIAPEVDLLAHLAGRRYQLPAVDESAVIRAADLLKEG</sequence>
<dbReference type="Pfam" id="PF22552">
    <property type="entry name" value="TY-Chap3"/>
    <property type="match status" value="1"/>
</dbReference>
<name>A0A7W7SXB0_9ACTN</name>
<evidence type="ECO:0000313" key="3">
    <source>
        <dbReference type="EMBL" id="MBB4962594.1"/>
    </source>
</evidence>
<gene>
    <name evidence="3" type="ORF">FHR38_006327</name>
</gene>
<protein>
    <recommendedName>
        <fullName evidence="2">TY-Chap N-terminal domain-containing protein</fullName>
    </recommendedName>
</protein>
<evidence type="ECO:0000313" key="4">
    <source>
        <dbReference type="Proteomes" id="UP000578819"/>
    </source>
</evidence>
<evidence type="ECO:0000256" key="1">
    <source>
        <dbReference type="SAM" id="MobiDB-lite"/>
    </source>
</evidence>
<dbReference type="AlphaFoldDB" id="A0A7W7SXB0"/>
<dbReference type="EMBL" id="JACHJW010000001">
    <property type="protein sequence ID" value="MBB4962594.1"/>
    <property type="molecule type" value="Genomic_DNA"/>
</dbReference>
<feature type="domain" description="TY-Chap N-terminal" evidence="2">
    <location>
        <begin position="6"/>
        <end position="126"/>
    </location>
</feature>
<comment type="caution">
    <text evidence="3">The sequence shown here is derived from an EMBL/GenBank/DDBJ whole genome shotgun (WGS) entry which is preliminary data.</text>
</comment>
<dbReference type="RefSeq" id="WP_184538928.1">
    <property type="nucleotide sequence ID" value="NZ_JACHJW010000001.1"/>
</dbReference>
<dbReference type="Proteomes" id="UP000578819">
    <property type="component" value="Unassembled WGS sequence"/>
</dbReference>
<proteinExistence type="predicted"/>
<organism evidence="3 4">
    <name type="scientific">Micromonospora polyrhachis</name>
    <dbReference type="NCBI Taxonomy" id="1282883"/>
    <lineage>
        <taxon>Bacteria</taxon>
        <taxon>Bacillati</taxon>
        <taxon>Actinomycetota</taxon>
        <taxon>Actinomycetes</taxon>
        <taxon>Micromonosporales</taxon>
        <taxon>Micromonosporaceae</taxon>
        <taxon>Micromonospora</taxon>
    </lineage>
</organism>
<accession>A0A7W7SXB0</accession>